<dbReference type="InterPro" id="IPR043426">
    <property type="entry name" value="MltB-like"/>
</dbReference>
<feature type="chain" id="PRO_5042207448" evidence="1">
    <location>
        <begin position="29"/>
        <end position="275"/>
    </location>
</feature>
<name>A0AAE2ZP69_9HYPH</name>
<evidence type="ECO:0000313" key="3">
    <source>
        <dbReference type="EMBL" id="MBW8638370.1"/>
    </source>
</evidence>
<gene>
    <name evidence="3" type="ORF">K1W69_14330</name>
</gene>
<dbReference type="GO" id="GO:0008933">
    <property type="term" value="F:peptidoglycan lytic transglycosylase activity"/>
    <property type="evidence" value="ECO:0007669"/>
    <property type="project" value="TreeGrafter"/>
</dbReference>
<dbReference type="EMBL" id="JAICBX010000002">
    <property type="protein sequence ID" value="MBW8638370.1"/>
    <property type="molecule type" value="Genomic_DNA"/>
</dbReference>
<dbReference type="RefSeq" id="WP_220228997.1">
    <property type="nucleotide sequence ID" value="NZ_JAICBX010000002.1"/>
</dbReference>
<evidence type="ECO:0000313" key="4">
    <source>
        <dbReference type="Proteomes" id="UP001196509"/>
    </source>
</evidence>
<dbReference type="GO" id="GO:0009253">
    <property type="term" value="P:peptidoglycan catabolic process"/>
    <property type="evidence" value="ECO:0007669"/>
    <property type="project" value="TreeGrafter"/>
</dbReference>
<dbReference type="InterPro" id="IPR031304">
    <property type="entry name" value="SLT_2"/>
</dbReference>
<dbReference type="Pfam" id="PF13406">
    <property type="entry name" value="SLT_2"/>
    <property type="match status" value="1"/>
</dbReference>
<dbReference type="Proteomes" id="UP001196509">
    <property type="component" value="Unassembled WGS sequence"/>
</dbReference>
<feature type="domain" description="Transglycosylase SLT" evidence="2">
    <location>
        <begin position="38"/>
        <end position="243"/>
    </location>
</feature>
<proteinExistence type="predicted"/>
<dbReference type="NCBIfam" id="TIGR02283">
    <property type="entry name" value="MltB_2"/>
    <property type="match status" value="1"/>
</dbReference>
<reference evidence="3" key="1">
    <citation type="submission" date="2021-08" db="EMBL/GenBank/DDBJ databases">
        <title>Hoeflea bacterium WL0058 sp. nov., isolated from the sediment.</title>
        <authorList>
            <person name="Wang L."/>
            <person name="Zhang D."/>
        </authorList>
    </citation>
    <scope>NUCLEOTIDE SEQUENCE</scope>
    <source>
        <strain evidence="3">WL0058</strain>
    </source>
</reference>
<feature type="signal peptide" evidence="1">
    <location>
        <begin position="1"/>
        <end position="28"/>
    </location>
</feature>
<dbReference type="InterPro" id="IPR023346">
    <property type="entry name" value="Lysozyme-like_dom_sf"/>
</dbReference>
<dbReference type="CDD" id="cd13399">
    <property type="entry name" value="Slt35-like"/>
    <property type="match status" value="1"/>
</dbReference>
<dbReference type="AlphaFoldDB" id="A0AAE2ZP69"/>
<evidence type="ECO:0000256" key="1">
    <source>
        <dbReference type="SAM" id="SignalP"/>
    </source>
</evidence>
<keyword evidence="4" id="KW-1185">Reference proteome</keyword>
<evidence type="ECO:0000259" key="2">
    <source>
        <dbReference type="Pfam" id="PF13406"/>
    </source>
</evidence>
<dbReference type="SUPFAM" id="SSF53955">
    <property type="entry name" value="Lysozyme-like"/>
    <property type="match status" value="1"/>
</dbReference>
<accession>A0AAE2ZP69</accession>
<organism evidence="3 4">
    <name type="scientific">Flavimaribacter sediminis</name>
    <dbReference type="NCBI Taxonomy" id="2865987"/>
    <lineage>
        <taxon>Bacteria</taxon>
        <taxon>Pseudomonadati</taxon>
        <taxon>Pseudomonadota</taxon>
        <taxon>Alphaproteobacteria</taxon>
        <taxon>Hyphomicrobiales</taxon>
        <taxon>Rhizobiaceae</taxon>
        <taxon>Flavimaribacter</taxon>
    </lineage>
</organism>
<dbReference type="InterPro" id="IPR011970">
    <property type="entry name" value="MltB_2"/>
</dbReference>
<sequence>MNRRIEKAAMAIGLAAVIGIAGVSQSLAAKCGNNAAGFNKWVEQTKREAAAKGFSQRTINETLGNVSYRTKTIRLDRSQSSFKLSLNQFMAKRGANAIVAKGRRLKQQNQSLFNSLERKYGVPPGVLLAIWGMETGFGGYMGNEDTVSAVATLAYDCRRSQFFTAELYALMSLVERRELSRSQMRGAAHGELGHTQFLPSNYLRYAVDGDRNGRRDLVRSRTDALASTANYLKAHGWRRGGGYQPGQTNYRAIQAWNAASVYQQAIAIIAQRIDS</sequence>
<dbReference type="PANTHER" id="PTHR30163">
    <property type="entry name" value="MEMBRANE-BOUND LYTIC MUREIN TRANSGLYCOSYLASE B"/>
    <property type="match status" value="1"/>
</dbReference>
<protein>
    <submittedName>
        <fullName evidence="3">Lytic murein transglycosylase</fullName>
    </submittedName>
</protein>
<dbReference type="Gene3D" id="1.10.8.350">
    <property type="entry name" value="Bacterial muramidase"/>
    <property type="match status" value="1"/>
</dbReference>
<keyword evidence="1" id="KW-0732">Signal</keyword>
<comment type="caution">
    <text evidence="3">The sequence shown here is derived from an EMBL/GenBank/DDBJ whole genome shotgun (WGS) entry which is preliminary data.</text>
</comment>
<dbReference type="PANTHER" id="PTHR30163:SF8">
    <property type="entry name" value="LYTIC MUREIN TRANSGLYCOSYLASE"/>
    <property type="match status" value="1"/>
</dbReference>